<protein>
    <submittedName>
        <fullName evidence="2">HDC15001</fullName>
    </submittedName>
</protein>
<reference evidence="2" key="1">
    <citation type="journal article" date="2003" name="Genome Biol.">
        <title>An integrated gene annotation and transcriptional profiling approach towards the full gene content of the Drosophila genome.</title>
        <authorList>
            <person name="Hild M."/>
            <person name="Beckmann B."/>
            <person name="Haas S.A."/>
            <person name="Koch B."/>
            <person name="Solovyev V."/>
            <person name="Busold C."/>
            <person name="Fellenberg K."/>
            <person name="Boutros M."/>
            <person name="Vingron M."/>
            <person name="Sauer F."/>
            <person name="Hoheisel J.D."/>
            <person name="Paro R."/>
        </authorList>
    </citation>
    <scope>NUCLEOTIDE SEQUENCE</scope>
</reference>
<evidence type="ECO:0000256" key="1">
    <source>
        <dbReference type="SAM" id="SignalP"/>
    </source>
</evidence>
<name>Q6IJF4_DROME</name>
<dbReference type="EMBL" id="BK002762">
    <property type="protein sequence ID" value="DAA04267.1"/>
    <property type="molecule type" value="Genomic_DNA"/>
</dbReference>
<accession>Q6IJF4</accession>
<evidence type="ECO:0000313" key="2">
    <source>
        <dbReference type="EMBL" id="DAA04267.1"/>
    </source>
</evidence>
<gene>
    <name evidence="2" type="ORF">HDC15001</name>
</gene>
<keyword evidence="1" id="KW-0732">Signal</keyword>
<dbReference type="AlphaFoldDB" id="Q6IJF4"/>
<sequence>MQCQWHHWAVYSAISVSLLSMPGHLVSEDPNVEEEPNEATPSQVEVKMKMLPVQRSSVASGSDIYTHLAFWDVFTDDLVDGQGLVFYAFRVWEWESIRLLGSSRRLLPTLNFGWRTTGRTGTITGAGHLNLAINCRLHKLEIGYAWGVGLSLANMRAKRPINP</sequence>
<proteinExistence type="predicted"/>
<feature type="signal peptide" evidence="1">
    <location>
        <begin position="1"/>
        <end position="27"/>
    </location>
</feature>
<organism evidence="2">
    <name type="scientific">Drosophila melanogaster</name>
    <name type="common">Fruit fly</name>
    <dbReference type="NCBI Taxonomy" id="7227"/>
    <lineage>
        <taxon>Eukaryota</taxon>
        <taxon>Metazoa</taxon>
        <taxon>Ecdysozoa</taxon>
        <taxon>Arthropoda</taxon>
        <taxon>Hexapoda</taxon>
        <taxon>Insecta</taxon>
        <taxon>Pterygota</taxon>
        <taxon>Neoptera</taxon>
        <taxon>Endopterygota</taxon>
        <taxon>Diptera</taxon>
        <taxon>Brachycera</taxon>
        <taxon>Muscomorpha</taxon>
        <taxon>Ephydroidea</taxon>
        <taxon>Drosophilidae</taxon>
        <taxon>Drosophila</taxon>
        <taxon>Sophophora</taxon>
    </lineage>
</organism>
<feature type="chain" id="PRO_5004274687" evidence="1">
    <location>
        <begin position="28"/>
        <end position="163"/>
    </location>
</feature>